<dbReference type="EMBL" id="AVOT02011424">
    <property type="protein sequence ID" value="MBW0492080.1"/>
    <property type="molecule type" value="Genomic_DNA"/>
</dbReference>
<proteinExistence type="predicted"/>
<reference evidence="1" key="1">
    <citation type="submission" date="2021-03" db="EMBL/GenBank/DDBJ databases">
        <title>Draft genome sequence of rust myrtle Austropuccinia psidii MF-1, a brazilian biotype.</title>
        <authorList>
            <person name="Quecine M.C."/>
            <person name="Pachon D.M.R."/>
            <person name="Bonatelli M.L."/>
            <person name="Correr F.H."/>
            <person name="Franceschini L.M."/>
            <person name="Leite T.F."/>
            <person name="Margarido G.R.A."/>
            <person name="Almeida C.A."/>
            <person name="Ferrarezi J.A."/>
            <person name="Labate C.A."/>
        </authorList>
    </citation>
    <scope>NUCLEOTIDE SEQUENCE</scope>
    <source>
        <strain evidence="1">MF-1</strain>
    </source>
</reference>
<protein>
    <submittedName>
        <fullName evidence="1">Uncharacterized protein</fullName>
    </submittedName>
</protein>
<sequence>MPPRRMTDDLGVGQPEHASADLPCLLNAISLLTNKVNKLQLDLESQKKINNKFNTAPANPHILNPVQRRFWDYPLALHFLLNLKHTILRFDGQNLSMWLENSATTITFVYKINQILIDSFLATLVDNDASSVLIVIVQTIDDSPKSLLSKQHPSPASLFLALKLHCDHSSCLDKLNTVRNLLTSFKDTGLQNTTKWLSLHQSIFANLVKWDVSLDYFYALLIQANVRLPDLVNHNVFEVLMHQSFNPTFANVSEATSSVVVPVAVVKHNASISAVSYTPPTQEY</sequence>
<name>A0A9Q3CZV3_9BASI</name>
<accession>A0A9Q3CZV3</accession>
<evidence type="ECO:0000313" key="1">
    <source>
        <dbReference type="EMBL" id="MBW0492080.1"/>
    </source>
</evidence>
<evidence type="ECO:0000313" key="2">
    <source>
        <dbReference type="Proteomes" id="UP000765509"/>
    </source>
</evidence>
<gene>
    <name evidence="1" type="ORF">O181_031795</name>
</gene>
<keyword evidence="2" id="KW-1185">Reference proteome</keyword>
<dbReference type="Proteomes" id="UP000765509">
    <property type="component" value="Unassembled WGS sequence"/>
</dbReference>
<organism evidence="1 2">
    <name type="scientific">Austropuccinia psidii MF-1</name>
    <dbReference type="NCBI Taxonomy" id="1389203"/>
    <lineage>
        <taxon>Eukaryota</taxon>
        <taxon>Fungi</taxon>
        <taxon>Dikarya</taxon>
        <taxon>Basidiomycota</taxon>
        <taxon>Pucciniomycotina</taxon>
        <taxon>Pucciniomycetes</taxon>
        <taxon>Pucciniales</taxon>
        <taxon>Sphaerophragmiaceae</taxon>
        <taxon>Austropuccinia</taxon>
    </lineage>
</organism>
<dbReference type="AlphaFoldDB" id="A0A9Q3CZV3"/>
<comment type="caution">
    <text evidence="1">The sequence shown here is derived from an EMBL/GenBank/DDBJ whole genome shotgun (WGS) entry which is preliminary data.</text>
</comment>